<gene>
    <name evidence="8" type="ORF">ElyMa_003309300</name>
</gene>
<evidence type="ECO:0000256" key="6">
    <source>
        <dbReference type="SAM" id="MobiDB-lite"/>
    </source>
</evidence>
<protein>
    <submittedName>
        <fullName evidence="8">Pre-mRNA-splicing factor CWC22-like protein</fullName>
    </submittedName>
</protein>
<keyword evidence="4" id="KW-0508">mRNA splicing</keyword>
<feature type="compositionally biased region" description="Basic and acidic residues" evidence="6">
    <location>
        <begin position="533"/>
        <end position="581"/>
    </location>
</feature>
<feature type="compositionally biased region" description="Acidic residues" evidence="6">
    <location>
        <begin position="1531"/>
        <end position="1543"/>
    </location>
</feature>
<feature type="compositionally biased region" description="Basic residues" evidence="6">
    <location>
        <begin position="1573"/>
        <end position="1588"/>
    </location>
</feature>
<dbReference type="PANTHER" id="PTHR18034:SF3">
    <property type="entry name" value="PRE-MRNA-SPLICING FACTOR CWC22 HOMOLOG"/>
    <property type="match status" value="1"/>
</dbReference>
<dbReference type="GO" id="GO:0003723">
    <property type="term" value="F:RNA binding"/>
    <property type="evidence" value="ECO:0007669"/>
    <property type="project" value="InterPro"/>
</dbReference>
<feature type="compositionally biased region" description="Basic and acidic residues" evidence="6">
    <location>
        <begin position="420"/>
        <end position="442"/>
    </location>
</feature>
<dbReference type="Pfam" id="PF02854">
    <property type="entry name" value="MIF4G"/>
    <property type="match status" value="1"/>
</dbReference>
<feature type="compositionally biased region" description="Basic and acidic residues" evidence="6">
    <location>
        <begin position="273"/>
        <end position="282"/>
    </location>
</feature>
<dbReference type="InterPro" id="IPR016024">
    <property type="entry name" value="ARM-type_fold"/>
</dbReference>
<feature type="compositionally biased region" description="Basic and acidic residues" evidence="6">
    <location>
        <begin position="1458"/>
        <end position="1505"/>
    </location>
</feature>
<feature type="region of interest" description="Disordered" evidence="6">
    <location>
        <begin position="1331"/>
        <end position="1756"/>
    </location>
</feature>
<dbReference type="FunFam" id="1.25.40.180:FF:000004">
    <property type="entry name" value="pre-mRNA-splicing factor CWC22 homolog"/>
    <property type="match status" value="1"/>
</dbReference>
<dbReference type="SUPFAM" id="SSF48371">
    <property type="entry name" value="ARM repeat"/>
    <property type="match status" value="1"/>
</dbReference>
<feature type="compositionally biased region" description="Basic residues" evidence="6">
    <location>
        <begin position="1240"/>
        <end position="1254"/>
    </location>
</feature>
<evidence type="ECO:0000313" key="9">
    <source>
        <dbReference type="Proteomes" id="UP000762676"/>
    </source>
</evidence>
<feature type="region of interest" description="Disordered" evidence="6">
    <location>
        <begin position="1"/>
        <end position="647"/>
    </location>
</feature>
<feature type="compositionally biased region" description="Basic and acidic residues" evidence="6">
    <location>
        <begin position="508"/>
        <end position="523"/>
    </location>
</feature>
<feature type="compositionally biased region" description="Basic and acidic residues" evidence="6">
    <location>
        <begin position="1255"/>
        <end position="1290"/>
    </location>
</feature>
<dbReference type="SMART" id="SM00543">
    <property type="entry name" value="MIF4G"/>
    <property type="match status" value="1"/>
</dbReference>
<dbReference type="PROSITE" id="PS51366">
    <property type="entry name" value="MI"/>
    <property type="match status" value="1"/>
</dbReference>
<feature type="domain" description="MI" evidence="7">
    <location>
        <begin position="967"/>
        <end position="1083"/>
    </location>
</feature>
<feature type="region of interest" description="Disordered" evidence="6">
    <location>
        <begin position="921"/>
        <end position="956"/>
    </location>
</feature>
<feature type="region of interest" description="Disordered" evidence="6">
    <location>
        <begin position="1172"/>
        <end position="1312"/>
    </location>
</feature>
<feature type="compositionally biased region" description="Basic and acidic residues" evidence="6">
    <location>
        <begin position="1230"/>
        <end position="1239"/>
    </location>
</feature>
<dbReference type="GO" id="GO:0000398">
    <property type="term" value="P:mRNA splicing, via spliceosome"/>
    <property type="evidence" value="ECO:0007669"/>
    <property type="project" value="TreeGrafter"/>
</dbReference>
<feature type="compositionally biased region" description="Basic and acidic residues" evidence="6">
    <location>
        <begin position="1331"/>
        <end position="1362"/>
    </location>
</feature>
<dbReference type="PANTHER" id="PTHR18034">
    <property type="entry name" value="CELL CYCLE CONTROL PROTEIN CWF22-RELATED"/>
    <property type="match status" value="1"/>
</dbReference>
<dbReference type="GO" id="GO:0071013">
    <property type="term" value="C:catalytic step 2 spliceosome"/>
    <property type="evidence" value="ECO:0007669"/>
    <property type="project" value="TreeGrafter"/>
</dbReference>
<keyword evidence="3" id="KW-0507">mRNA processing</keyword>
<keyword evidence="5" id="KW-0539">Nucleus</keyword>
<dbReference type="SMART" id="SM00544">
    <property type="entry name" value="MA3"/>
    <property type="match status" value="1"/>
</dbReference>
<dbReference type="Proteomes" id="UP000762676">
    <property type="component" value="Unassembled WGS sequence"/>
</dbReference>
<dbReference type="EMBL" id="BMAT01006803">
    <property type="protein sequence ID" value="GFS20273.1"/>
    <property type="molecule type" value="Genomic_DNA"/>
</dbReference>
<feature type="compositionally biased region" description="Low complexity" evidence="6">
    <location>
        <begin position="215"/>
        <end position="229"/>
    </location>
</feature>
<feature type="compositionally biased region" description="Basic and acidic residues" evidence="6">
    <location>
        <begin position="1689"/>
        <end position="1756"/>
    </location>
</feature>
<feature type="compositionally biased region" description="Basic and acidic residues" evidence="6">
    <location>
        <begin position="471"/>
        <end position="480"/>
    </location>
</feature>
<comment type="caution">
    <text evidence="8">The sequence shown here is derived from an EMBL/GenBank/DDBJ whole genome shotgun (WGS) entry which is preliminary data.</text>
</comment>
<feature type="compositionally biased region" description="Low complexity" evidence="6">
    <location>
        <begin position="1174"/>
        <end position="1199"/>
    </location>
</feature>
<feature type="compositionally biased region" description="Low complexity" evidence="6">
    <location>
        <begin position="17"/>
        <end position="30"/>
    </location>
</feature>
<feature type="compositionally biased region" description="Basic and acidic residues" evidence="6">
    <location>
        <begin position="387"/>
        <end position="402"/>
    </location>
</feature>
<dbReference type="InterPro" id="IPR003890">
    <property type="entry name" value="MIF4G-like_typ-3"/>
</dbReference>
<feature type="compositionally biased region" description="Low complexity" evidence="6">
    <location>
        <begin position="239"/>
        <end position="248"/>
    </location>
</feature>
<comment type="similarity">
    <text evidence="2">Belongs to the CWC22 family.</text>
</comment>
<feature type="compositionally biased region" description="Acidic residues" evidence="6">
    <location>
        <begin position="922"/>
        <end position="932"/>
    </location>
</feature>
<evidence type="ECO:0000259" key="7">
    <source>
        <dbReference type="PROSITE" id="PS51366"/>
    </source>
</evidence>
<evidence type="ECO:0000256" key="1">
    <source>
        <dbReference type="ARBA" id="ARBA00004324"/>
    </source>
</evidence>
<feature type="compositionally biased region" description="Polar residues" evidence="6">
    <location>
        <begin position="167"/>
        <end position="176"/>
    </location>
</feature>
<dbReference type="Gene3D" id="1.25.40.180">
    <property type="match status" value="1"/>
</dbReference>
<feature type="compositionally biased region" description="Basic and acidic residues" evidence="6">
    <location>
        <begin position="593"/>
        <end position="626"/>
    </location>
</feature>
<dbReference type="Pfam" id="PF02847">
    <property type="entry name" value="MA3"/>
    <property type="match status" value="1"/>
</dbReference>
<feature type="compositionally biased region" description="Low complexity" evidence="6">
    <location>
        <begin position="1665"/>
        <end position="1687"/>
    </location>
</feature>
<feature type="compositionally biased region" description="Acidic residues" evidence="6">
    <location>
        <begin position="346"/>
        <end position="367"/>
    </location>
</feature>
<keyword evidence="9" id="KW-1185">Reference proteome</keyword>
<feature type="compositionally biased region" description="Basic and acidic residues" evidence="6">
    <location>
        <begin position="1369"/>
        <end position="1451"/>
    </location>
</feature>
<evidence type="ECO:0000256" key="5">
    <source>
        <dbReference type="ARBA" id="ARBA00023242"/>
    </source>
</evidence>
<feature type="compositionally biased region" description="Basic and acidic residues" evidence="6">
    <location>
        <begin position="1561"/>
        <end position="1572"/>
    </location>
</feature>
<evidence type="ECO:0000256" key="3">
    <source>
        <dbReference type="ARBA" id="ARBA00022664"/>
    </source>
</evidence>
<evidence type="ECO:0000256" key="4">
    <source>
        <dbReference type="ARBA" id="ARBA00023187"/>
    </source>
</evidence>
<feature type="compositionally biased region" description="Basic and acidic residues" evidence="6">
    <location>
        <begin position="78"/>
        <end position="166"/>
    </location>
</feature>
<organism evidence="8 9">
    <name type="scientific">Elysia marginata</name>
    <dbReference type="NCBI Taxonomy" id="1093978"/>
    <lineage>
        <taxon>Eukaryota</taxon>
        <taxon>Metazoa</taxon>
        <taxon>Spiralia</taxon>
        <taxon>Lophotrochozoa</taxon>
        <taxon>Mollusca</taxon>
        <taxon>Gastropoda</taxon>
        <taxon>Heterobranchia</taxon>
        <taxon>Euthyneura</taxon>
        <taxon>Panpulmonata</taxon>
        <taxon>Sacoglossa</taxon>
        <taxon>Placobranchoidea</taxon>
        <taxon>Plakobranchidae</taxon>
        <taxon>Elysia</taxon>
    </lineage>
</organism>
<proteinExistence type="inferred from homology"/>
<feature type="compositionally biased region" description="Basic and acidic residues" evidence="6">
    <location>
        <begin position="314"/>
        <end position="345"/>
    </location>
</feature>
<comment type="subcellular location">
    <subcellularLocation>
        <location evidence="1">Nucleus speckle</location>
    </subcellularLocation>
</comment>
<name>A0AAV4JEY6_9GAST</name>
<dbReference type="InterPro" id="IPR003891">
    <property type="entry name" value="Initiation_fac_eIF4g_MI"/>
</dbReference>
<dbReference type="InterPro" id="IPR050781">
    <property type="entry name" value="CWC22_splicing_factor"/>
</dbReference>
<evidence type="ECO:0000256" key="2">
    <source>
        <dbReference type="ARBA" id="ARBA00006856"/>
    </source>
</evidence>
<feature type="compositionally biased region" description="Basic and acidic residues" evidence="6">
    <location>
        <begin position="1624"/>
        <end position="1639"/>
    </location>
</feature>
<reference evidence="8 9" key="1">
    <citation type="journal article" date="2021" name="Elife">
        <title>Chloroplast acquisition without the gene transfer in kleptoplastic sea slugs, Plakobranchus ocellatus.</title>
        <authorList>
            <person name="Maeda T."/>
            <person name="Takahashi S."/>
            <person name="Yoshida T."/>
            <person name="Shimamura S."/>
            <person name="Takaki Y."/>
            <person name="Nagai Y."/>
            <person name="Toyoda A."/>
            <person name="Suzuki Y."/>
            <person name="Arimoto A."/>
            <person name="Ishii H."/>
            <person name="Satoh N."/>
            <person name="Nishiyama T."/>
            <person name="Hasebe M."/>
            <person name="Maruyama T."/>
            <person name="Minagawa J."/>
            <person name="Obokata J."/>
            <person name="Shigenobu S."/>
        </authorList>
    </citation>
    <scope>NUCLEOTIDE SEQUENCE [LARGE SCALE GENOMIC DNA]</scope>
</reference>
<feature type="compositionally biased region" description="Low complexity" evidence="6">
    <location>
        <begin position="1594"/>
        <end position="1603"/>
    </location>
</feature>
<evidence type="ECO:0000313" key="8">
    <source>
        <dbReference type="EMBL" id="GFS20273.1"/>
    </source>
</evidence>
<accession>A0AAV4JEY6</accession>
<feature type="compositionally biased region" description="Basic residues" evidence="6">
    <location>
        <begin position="258"/>
        <end position="272"/>
    </location>
</feature>
<feature type="compositionally biased region" description="Basic and acidic residues" evidence="6">
    <location>
        <begin position="183"/>
        <end position="195"/>
    </location>
</feature>
<feature type="compositionally biased region" description="Basic and acidic residues" evidence="6">
    <location>
        <begin position="1"/>
        <end position="12"/>
    </location>
</feature>
<dbReference type="GO" id="GO:0016607">
    <property type="term" value="C:nuclear speck"/>
    <property type="evidence" value="ECO:0007669"/>
    <property type="project" value="UniProtKB-SubCell"/>
</dbReference>
<sequence length="1756" mass="198901">MDDLVELWRREDDSDSDSSGTSSGDSSRSNSAERHKSASKTIPRPSTSKQVKDSPRSGRNSSDRKERRSPPPKMSSSGDRRSSRRDDRERDNRHAGRQQERDKDQSRSRRDDRSKDEKKSSRDRSKDEKKISRDRSKGRDSRDEEVRDKISSDFMSRKGESKDVKTKPSSSDQIESSGKHRKSGQEKGLKESRKSADHRKRSPADSASDDRKRSPANSAKSKSPSSGVSKKAEKRPSSSDESSGTETSGNEDESPAKKERRKVTAKGKKLSKPSKENPKPDATDTSSDSSSDESDIDRDNRDTKVQKKSPAVPEKQKLIGSEEKYRGDEKRGDTPEKAETEKIVEEGEVEDDEEEKEEGEISEDEDEAPAKPLIAMSEDMSDISSEDEGRPPLKGGKQDMAEPPKSPRKLNSSDSENEAPDGKKLQAEKGESSPPRKVERSNRTVGRSSPGKKEEAPSPSSSRKVLLSQKGRGDRGDGSDHNSSQGEAEDNSQRERPVLESESEEEEGRGSHDGVRSQVESKGRMGSSVSVVKPRDRITEQDGSRDRRRRVDEDSRGDRSSRRDRDRISDRKRAEEDERDSRRRGRNDGGYGRGDRNYARDSEARRKRDDSSERKPTSPGKEKAPAPDKPAPPKKATGDITTRTGGAYIPPAKLRMMQEQITDKTSVAYQRMSWEALKKSINGLINKVNVSNIINIIKELFQENIVRGRGLLARSVIQAQAASPTFTHVYAALVAIINTKFPQNGELILRRLILMFRRGYRRNDKALCLSSTRFIAHLVNQQVAHEVLALEILTLLLETPTDDSVEIAIGFLKECGQKLTEVSPRGINSIFERLRMVLHEGMLDKRVEYMVETMFAIRKDGFQDHQAVLTDLDLVEEEEQFTHLLQVEDAVNGEEILNVFKEDKSFAESEEKYKALKKEILEEGSSDEESEEGSSGSESSESDEEAEEKENAEKQKIIDQTETNLVALRRTIYLTIQSSLDHNECAHKMLKMELKPGQEVELCNMILDCCAQLRTYEKFFGLLAQRFCQIDKKYIEPFQQIFVEQYETIHRLETNKLRNVAKFFAHMLHTDAISWGVLSVVKLTEDDTTSASRIFLKILFQELSEYLGLLKLNQRLKDPTLSPFFEGIMPRDNPKNTRFSINFFTTIGLGGLTDDLREHLKNVTKKIVQEKQDQAQAELAQKKAATPSSSSSSDNSDSSSDSEDDSDSSDSSASESDTGAKSKKKTSLYRKKEPIEKSPVKSKGKKDEKHRKTSKEKSRHGDAERKSGRDKAQLSRDRSDKERQGKDGKRSRSKGKERHSMNGRHTLSPEKGISIAARLLSMAQYGDIAHAAEEAGPDMRKDDKKEGRRGGERDKDRSADGKSRRRKDRSPQEELERRERPRKEEVRQRRDESEDRSGKKREDQWRNGRGRNEEEMDRRKRFSDRDFHDNNSSRERSDFRNGRDMANRDRQNGSGGVARREERDFRDRENNLRADEGRRGRERRDDSKRIDSLERDRQRDKDGKGGKSKAPGSQGSEKRKLRRHDSSSGSSEEDSSASEDSDSSDVSRQRKPTNAKAKQGKPADTRKATNFDRKRKVSSSSPSKRKRPRKDDSSASASSSGSSSEEDEMNDRKIPVNRKGSPPPKDRRVDRSLGSEPKKVTQPSKQANMKLARDRQSSRKRQHSEGSSESGSESESSGSGSSDSSSDNEAGKRPSHEARPQSKQMRREDEERYNDRRHERKEVRGGVDRSNRRGREERVRGGEMEPRQSRERRGRR</sequence>
<feature type="compositionally biased region" description="Basic and acidic residues" evidence="6">
    <location>
        <begin position="50"/>
        <end position="69"/>
    </location>
</feature>